<evidence type="ECO:0000256" key="8">
    <source>
        <dbReference type="ARBA" id="ARBA00047838"/>
    </source>
</evidence>
<sequence length="199" mass="21883">MIAIVDYGMGNTASVKTALQRLGYEVAITDNPAVLEQASHIILPGVGSFQAAVEEIEKRNLKNVLIKLANEKPLLGICLGMQLLFTTGYENGITQGLDLIPGDIEKIETPYLLPHIGWNALHVHQEESTFATFQDQHVYFVHTYAANTDDTYVVATAEYGPEVTAIVKKGKIYGIQFHPEKSGEVGQRILQAFLKGVEQ</sequence>
<keyword evidence="13" id="KW-0808">Transferase</keyword>
<dbReference type="InterPro" id="IPR029062">
    <property type="entry name" value="Class_I_gatase-like"/>
</dbReference>
<keyword evidence="6 10" id="KW-0368">Histidine biosynthesis</keyword>
<reference evidence="13 14" key="1">
    <citation type="submission" date="2018-06" db="EMBL/GenBank/DDBJ databases">
        <title>Genomic Encyclopedia of Type Strains, Phase IV (KMG-IV): sequencing the most valuable type-strain genomes for metagenomic binning, comparative biology and taxonomic classification.</title>
        <authorList>
            <person name="Goeker M."/>
        </authorList>
    </citation>
    <scope>NUCLEOTIDE SEQUENCE [LARGE SCALE GENOMIC DNA]</scope>
    <source>
        <strain evidence="13 14">DSM 15140</strain>
    </source>
</reference>
<keyword evidence="3 10" id="KW-0028">Amino-acid biosynthesis</keyword>
<evidence type="ECO:0000313" key="14">
    <source>
        <dbReference type="Proteomes" id="UP000252254"/>
    </source>
</evidence>
<comment type="caution">
    <text evidence="13">The sequence shown here is derived from an EMBL/GenBank/DDBJ whole genome shotgun (WGS) entry which is preliminary data.</text>
</comment>
<keyword evidence="7 10" id="KW-0456">Lyase</keyword>
<evidence type="ECO:0000313" key="13">
    <source>
        <dbReference type="EMBL" id="RBP01676.1"/>
    </source>
</evidence>
<dbReference type="PANTHER" id="PTHR42701:SF1">
    <property type="entry name" value="IMIDAZOLE GLYCEROL PHOSPHATE SYNTHASE SUBUNIT HISH"/>
    <property type="match status" value="1"/>
</dbReference>
<dbReference type="PROSITE" id="PS51273">
    <property type="entry name" value="GATASE_TYPE_1"/>
    <property type="match status" value="1"/>
</dbReference>
<evidence type="ECO:0000256" key="11">
    <source>
        <dbReference type="PIRSR" id="PIRSR000495-1"/>
    </source>
</evidence>
<keyword evidence="5 10" id="KW-0315">Glutamine amidotransferase</keyword>
<comment type="catalytic activity">
    <reaction evidence="8 10">
        <text>5-[(5-phospho-1-deoxy-D-ribulos-1-ylimino)methylamino]-1-(5-phospho-beta-D-ribosyl)imidazole-4-carboxamide + L-glutamine = D-erythro-1-(imidazol-4-yl)glycerol 3-phosphate + 5-amino-1-(5-phospho-beta-D-ribosyl)imidazole-4-carboxamide + L-glutamate + H(+)</text>
        <dbReference type="Rhea" id="RHEA:24793"/>
        <dbReference type="ChEBI" id="CHEBI:15378"/>
        <dbReference type="ChEBI" id="CHEBI:29985"/>
        <dbReference type="ChEBI" id="CHEBI:58278"/>
        <dbReference type="ChEBI" id="CHEBI:58359"/>
        <dbReference type="ChEBI" id="CHEBI:58475"/>
        <dbReference type="ChEBI" id="CHEBI:58525"/>
        <dbReference type="EC" id="4.3.2.10"/>
    </reaction>
</comment>
<evidence type="ECO:0000256" key="7">
    <source>
        <dbReference type="ARBA" id="ARBA00023239"/>
    </source>
</evidence>
<dbReference type="EC" id="4.3.2.10" evidence="10"/>
<dbReference type="UniPathway" id="UPA00031">
    <property type="reaction ID" value="UER00010"/>
</dbReference>
<comment type="pathway">
    <text evidence="1 10">Amino-acid biosynthesis; L-histidine biosynthesis; L-histidine from 5-phospho-alpha-D-ribose 1-diphosphate: step 5/9.</text>
</comment>
<feature type="active site" description="Nucleophile" evidence="10 11">
    <location>
        <position position="78"/>
    </location>
</feature>
<evidence type="ECO:0000259" key="12">
    <source>
        <dbReference type="Pfam" id="PF00117"/>
    </source>
</evidence>
<feature type="domain" description="Glutamine amidotransferase" evidence="12">
    <location>
        <begin position="4"/>
        <end position="194"/>
    </location>
</feature>
<dbReference type="Pfam" id="PF00117">
    <property type="entry name" value="GATase"/>
    <property type="match status" value="1"/>
</dbReference>
<dbReference type="GO" id="GO:0000105">
    <property type="term" value="P:L-histidine biosynthetic process"/>
    <property type="evidence" value="ECO:0007669"/>
    <property type="project" value="UniProtKB-UniRule"/>
</dbReference>
<feature type="active site" evidence="10 11">
    <location>
        <position position="178"/>
    </location>
</feature>
<dbReference type="STRING" id="200904.GCA_900168775_01697"/>
<dbReference type="RefSeq" id="WP_113866447.1">
    <property type="nucleotide sequence ID" value="NZ_BAABQN010000001.1"/>
</dbReference>
<dbReference type="GO" id="GO:0004359">
    <property type="term" value="F:glutaminase activity"/>
    <property type="evidence" value="ECO:0007669"/>
    <property type="project" value="UniProtKB-EC"/>
</dbReference>
<dbReference type="AlphaFoldDB" id="A0A366EI47"/>
<comment type="catalytic activity">
    <reaction evidence="9 10">
        <text>L-glutamine + H2O = L-glutamate + NH4(+)</text>
        <dbReference type="Rhea" id="RHEA:15889"/>
        <dbReference type="ChEBI" id="CHEBI:15377"/>
        <dbReference type="ChEBI" id="CHEBI:28938"/>
        <dbReference type="ChEBI" id="CHEBI:29985"/>
        <dbReference type="ChEBI" id="CHEBI:58359"/>
        <dbReference type="EC" id="3.5.1.2"/>
    </reaction>
</comment>
<dbReference type="HAMAP" id="MF_00278">
    <property type="entry name" value="HisH"/>
    <property type="match status" value="1"/>
</dbReference>
<evidence type="ECO:0000256" key="3">
    <source>
        <dbReference type="ARBA" id="ARBA00022605"/>
    </source>
</evidence>
<comment type="function">
    <text evidence="10">IGPS catalyzes the conversion of PRFAR and glutamine to IGP, AICAR and glutamate. The HisH subunit catalyzes the hydrolysis of glutamine to glutamate and ammonia as part of the synthesis of IGP and AICAR. The resulting ammonia molecule is channeled to the active site of HisF.</text>
</comment>
<gene>
    <name evidence="10" type="primary">hisH</name>
    <name evidence="13" type="ORF">DES48_101419</name>
</gene>
<organism evidence="13 14">
    <name type="scientific">Paraliobacillus ryukyuensis</name>
    <dbReference type="NCBI Taxonomy" id="200904"/>
    <lineage>
        <taxon>Bacteria</taxon>
        <taxon>Bacillati</taxon>
        <taxon>Bacillota</taxon>
        <taxon>Bacilli</taxon>
        <taxon>Bacillales</taxon>
        <taxon>Bacillaceae</taxon>
        <taxon>Paraliobacillus</taxon>
    </lineage>
</organism>
<dbReference type="GO" id="GO:0005737">
    <property type="term" value="C:cytoplasm"/>
    <property type="evidence" value="ECO:0007669"/>
    <property type="project" value="UniProtKB-SubCell"/>
</dbReference>
<comment type="subcellular location">
    <subcellularLocation>
        <location evidence="10">Cytoplasm</location>
    </subcellularLocation>
</comment>
<comment type="subunit">
    <text evidence="2 10">Heterodimer of HisH and HisF.</text>
</comment>
<proteinExistence type="inferred from homology"/>
<accession>A0A366EI47</accession>
<dbReference type="NCBIfam" id="TIGR01855">
    <property type="entry name" value="IMP_synth_hisH"/>
    <property type="match status" value="1"/>
</dbReference>
<dbReference type="SUPFAM" id="SSF52317">
    <property type="entry name" value="Class I glutamine amidotransferase-like"/>
    <property type="match status" value="1"/>
</dbReference>
<dbReference type="Proteomes" id="UP000252254">
    <property type="component" value="Unassembled WGS sequence"/>
</dbReference>
<evidence type="ECO:0000256" key="10">
    <source>
        <dbReference type="HAMAP-Rule" id="MF_00278"/>
    </source>
</evidence>
<evidence type="ECO:0000256" key="6">
    <source>
        <dbReference type="ARBA" id="ARBA00023102"/>
    </source>
</evidence>
<evidence type="ECO:0000256" key="5">
    <source>
        <dbReference type="ARBA" id="ARBA00022962"/>
    </source>
</evidence>
<dbReference type="PIRSF" id="PIRSF000495">
    <property type="entry name" value="Amidotransf_hisH"/>
    <property type="match status" value="1"/>
</dbReference>
<evidence type="ECO:0000256" key="2">
    <source>
        <dbReference type="ARBA" id="ARBA00011152"/>
    </source>
</evidence>
<evidence type="ECO:0000256" key="4">
    <source>
        <dbReference type="ARBA" id="ARBA00022801"/>
    </source>
</evidence>
<protein>
    <recommendedName>
        <fullName evidence="10">Imidazole glycerol phosphate synthase subunit HisH</fullName>
        <ecNumber evidence="10">4.3.2.10</ecNumber>
    </recommendedName>
    <alternativeName>
        <fullName evidence="10">IGP synthase glutaminase subunit</fullName>
        <ecNumber evidence="10">3.5.1.2</ecNumber>
    </alternativeName>
    <alternativeName>
        <fullName evidence="10">IGP synthase subunit HisH</fullName>
    </alternativeName>
    <alternativeName>
        <fullName evidence="10">ImGP synthase subunit HisH</fullName>
        <shortName evidence="10">IGPS subunit HisH</shortName>
    </alternativeName>
</protein>
<keyword evidence="4 10" id="KW-0378">Hydrolase</keyword>
<dbReference type="EMBL" id="QNRI01000001">
    <property type="protein sequence ID" value="RBP01676.1"/>
    <property type="molecule type" value="Genomic_DNA"/>
</dbReference>
<dbReference type="PANTHER" id="PTHR42701">
    <property type="entry name" value="IMIDAZOLE GLYCEROL PHOSPHATE SYNTHASE SUBUNIT HISH"/>
    <property type="match status" value="1"/>
</dbReference>
<keyword evidence="10" id="KW-0963">Cytoplasm</keyword>
<dbReference type="OrthoDB" id="9807137at2"/>
<dbReference type="EC" id="3.5.1.2" evidence="10"/>
<dbReference type="GO" id="GO:0000107">
    <property type="term" value="F:imidazoleglycerol-phosphate synthase activity"/>
    <property type="evidence" value="ECO:0007669"/>
    <property type="project" value="UniProtKB-UniRule"/>
</dbReference>
<dbReference type="GO" id="GO:0016829">
    <property type="term" value="F:lyase activity"/>
    <property type="evidence" value="ECO:0007669"/>
    <property type="project" value="UniProtKB-KW"/>
</dbReference>
<dbReference type="InterPro" id="IPR017926">
    <property type="entry name" value="GATASE"/>
</dbReference>
<dbReference type="InterPro" id="IPR010139">
    <property type="entry name" value="Imidazole-glycPsynth_HisH"/>
</dbReference>
<dbReference type="Gene3D" id="3.40.50.880">
    <property type="match status" value="1"/>
</dbReference>
<evidence type="ECO:0000256" key="9">
    <source>
        <dbReference type="ARBA" id="ARBA00049534"/>
    </source>
</evidence>
<name>A0A366EI47_9BACI</name>
<dbReference type="CDD" id="cd01748">
    <property type="entry name" value="GATase1_IGP_Synthase"/>
    <property type="match status" value="1"/>
</dbReference>
<keyword evidence="14" id="KW-1185">Reference proteome</keyword>
<feature type="active site" evidence="10 11">
    <location>
        <position position="180"/>
    </location>
</feature>
<evidence type="ECO:0000256" key="1">
    <source>
        <dbReference type="ARBA" id="ARBA00005091"/>
    </source>
</evidence>